<dbReference type="AlphaFoldDB" id="A0A5S3PUI9"/>
<evidence type="ECO:0000256" key="1">
    <source>
        <dbReference type="PROSITE-ProRule" id="PRU00339"/>
    </source>
</evidence>
<protein>
    <recommendedName>
        <fullName evidence="3">Amidohydrolase-related domain-containing protein</fullName>
    </recommendedName>
</protein>
<dbReference type="PANTHER" id="PTHR43135">
    <property type="entry name" value="ALPHA-D-RIBOSE 1-METHYLPHOSPHONATE 5-TRIPHOSPHATE DIPHOSPHATASE"/>
    <property type="match status" value="1"/>
</dbReference>
<dbReference type="SMART" id="SM00028">
    <property type="entry name" value="TPR"/>
    <property type="match status" value="2"/>
</dbReference>
<dbReference type="InterPro" id="IPR019734">
    <property type="entry name" value="TPR_rpt"/>
</dbReference>
<dbReference type="SUPFAM" id="SSF51338">
    <property type="entry name" value="Composite domain of metallo-dependent hydrolases"/>
    <property type="match status" value="1"/>
</dbReference>
<dbReference type="EMBL" id="VATY01000001">
    <property type="protein sequence ID" value="TMM58671.1"/>
    <property type="molecule type" value="Genomic_DNA"/>
</dbReference>
<evidence type="ECO:0000256" key="2">
    <source>
        <dbReference type="SAM" id="SignalP"/>
    </source>
</evidence>
<dbReference type="PANTHER" id="PTHR43135:SF3">
    <property type="entry name" value="ALPHA-D-RIBOSE 1-METHYLPHOSPHONATE 5-TRIPHOSPHATE DIPHOSPHATASE"/>
    <property type="match status" value="1"/>
</dbReference>
<dbReference type="Gene3D" id="2.30.40.10">
    <property type="entry name" value="Urease, subunit C, domain 1"/>
    <property type="match status" value="2"/>
</dbReference>
<dbReference type="InterPro" id="IPR051781">
    <property type="entry name" value="Metallo-dep_Hydrolase"/>
</dbReference>
<dbReference type="Pfam" id="PF01979">
    <property type="entry name" value="Amidohydro_1"/>
    <property type="match status" value="1"/>
</dbReference>
<dbReference type="SUPFAM" id="SSF51556">
    <property type="entry name" value="Metallo-dependent hydrolases"/>
    <property type="match status" value="1"/>
</dbReference>
<dbReference type="GO" id="GO:0016810">
    <property type="term" value="F:hydrolase activity, acting on carbon-nitrogen (but not peptide) bonds"/>
    <property type="evidence" value="ECO:0007669"/>
    <property type="project" value="InterPro"/>
</dbReference>
<dbReference type="Gene3D" id="3.30.110.90">
    <property type="entry name" value="Amidohydrolase"/>
    <property type="match status" value="1"/>
</dbReference>
<evidence type="ECO:0000259" key="3">
    <source>
        <dbReference type="Pfam" id="PF01979"/>
    </source>
</evidence>
<dbReference type="InterPro" id="IPR011990">
    <property type="entry name" value="TPR-like_helical_dom_sf"/>
</dbReference>
<dbReference type="Pfam" id="PF13181">
    <property type="entry name" value="TPR_8"/>
    <property type="match status" value="1"/>
</dbReference>
<evidence type="ECO:0000313" key="4">
    <source>
        <dbReference type="EMBL" id="TMM58671.1"/>
    </source>
</evidence>
<feature type="signal peptide" evidence="2">
    <location>
        <begin position="1"/>
        <end position="22"/>
    </location>
</feature>
<dbReference type="OrthoDB" id="9793489at2"/>
<dbReference type="RefSeq" id="WP_138656603.1">
    <property type="nucleotide sequence ID" value="NZ_VATY01000001.1"/>
</dbReference>
<dbReference type="InterPro" id="IPR011059">
    <property type="entry name" value="Metal-dep_hydrolase_composite"/>
</dbReference>
<feature type="domain" description="Amidohydrolase-related" evidence="3">
    <location>
        <begin position="79"/>
        <end position="460"/>
    </location>
</feature>
<gene>
    <name evidence="4" type="ORF">FEE95_04375</name>
</gene>
<sequence length="695" mass="79419">MKKYAVLFMGFLCLVLSFSSCSQTKYDLALKNVALFDSKNKKVLENKTVLIKADTIAAIIDASTNFVSKEIIAGGNRLLTPGFIDTHTHLMQNYSSSSDYAPEYIEEGNQDLARNLMTQMYLAYGITTIIDMGQPEEWIEVTLNWQKNPSPEYPNLFICGGSIVSDANYRQPQHHIEVMNPDDGRKKVREYAKKGLKHMKFYRKLRKPEFEAMVDEAKKLDITINTHTDNNVVTIDEALEMGVQNFEHFFTLTPSILNYDVHWKAMNEKYGLQMSPSIDEFAAHMVFFFSYIKENPEFEEKLMGLFDRMAAKGATLSTALNVLASAARKTEFFTSFEYFPIRRTPMVDYSEEQQKQLDEAFEAMMLYVKKAHEKGVKIRVGSDCRYGGRAMLHELLLFHNAGIPMEDVLQIATLNGYESMKLDQDYGTIEVGKKADLLLFDKNPFEDNKNLLYKKTIIKGGKLFSPKKSLAYDLQDIIIDEGKERGLKWFEEMKSKQIYESADKDELKNVVSTFLGDGRVEDAKTVLGIFKENFPNQIMNVDGTILTNGTYARLRNKNYKEAIAFYEFGQSNFSKSEKTLPLAVLITILKEGISEAKLHYESIKNDNSFIFNEDEMNGVGYLLLQLDKPQEAITIFNLNIKAFPNSWNVYDSMGEAYMSVGQKTLAIQNYKKSIELNPENEYGKEQLKKLGASHK</sequence>
<feature type="chain" id="PRO_5024335450" description="Amidohydrolase-related domain-containing protein" evidence="2">
    <location>
        <begin position="23"/>
        <end position="695"/>
    </location>
</feature>
<dbReference type="Gene3D" id="1.25.40.10">
    <property type="entry name" value="Tetratricopeptide repeat domain"/>
    <property type="match status" value="1"/>
</dbReference>
<accession>A0A5S3PUI9</accession>
<dbReference type="Proteomes" id="UP000310314">
    <property type="component" value="Unassembled WGS sequence"/>
</dbReference>
<dbReference type="InterPro" id="IPR006680">
    <property type="entry name" value="Amidohydro-rel"/>
</dbReference>
<dbReference type="Gene3D" id="3.20.20.140">
    <property type="entry name" value="Metal-dependent hydrolases"/>
    <property type="match status" value="1"/>
</dbReference>
<dbReference type="SUPFAM" id="SSF48452">
    <property type="entry name" value="TPR-like"/>
    <property type="match status" value="1"/>
</dbReference>
<keyword evidence="5" id="KW-1185">Reference proteome</keyword>
<comment type="caution">
    <text evidence="4">The sequence shown here is derived from an EMBL/GenBank/DDBJ whole genome shotgun (WGS) entry which is preliminary data.</text>
</comment>
<organism evidence="4 5">
    <name type="scientific">Maribacter algarum</name>
    <name type="common">ex Zhang et al. 2020</name>
    <dbReference type="NCBI Taxonomy" id="2578118"/>
    <lineage>
        <taxon>Bacteria</taxon>
        <taxon>Pseudomonadati</taxon>
        <taxon>Bacteroidota</taxon>
        <taxon>Flavobacteriia</taxon>
        <taxon>Flavobacteriales</taxon>
        <taxon>Flavobacteriaceae</taxon>
        <taxon>Maribacter</taxon>
    </lineage>
</organism>
<keyword evidence="1" id="KW-0802">TPR repeat</keyword>
<dbReference type="PROSITE" id="PS51257">
    <property type="entry name" value="PROKAR_LIPOPROTEIN"/>
    <property type="match status" value="1"/>
</dbReference>
<keyword evidence="2" id="KW-0732">Signal</keyword>
<reference evidence="4 5" key="1">
    <citation type="submission" date="2019-05" db="EMBL/GenBank/DDBJ databases">
        <authorList>
            <person name="Zhang J.-Y."/>
            <person name="Feg X."/>
            <person name="Du Z.-J."/>
        </authorList>
    </citation>
    <scope>NUCLEOTIDE SEQUENCE [LARGE SCALE GENOMIC DNA]</scope>
    <source>
        <strain evidence="4 5">RZ26</strain>
    </source>
</reference>
<evidence type="ECO:0000313" key="5">
    <source>
        <dbReference type="Proteomes" id="UP000310314"/>
    </source>
</evidence>
<proteinExistence type="predicted"/>
<name>A0A5S3PUI9_9FLAO</name>
<feature type="repeat" description="TPR" evidence="1">
    <location>
        <begin position="647"/>
        <end position="680"/>
    </location>
</feature>
<dbReference type="InterPro" id="IPR032466">
    <property type="entry name" value="Metal_Hydrolase"/>
</dbReference>
<dbReference type="Gene3D" id="3.40.50.10910">
    <property type="entry name" value="Amidohydrolase"/>
    <property type="match status" value="1"/>
</dbReference>
<dbReference type="PROSITE" id="PS50005">
    <property type="entry name" value="TPR"/>
    <property type="match status" value="1"/>
</dbReference>